<dbReference type="GO" id="GO:0015347">
    <property type="term" value="F:sodium-independent organic anion transmembrane transporter activity"/>
    <property type="evidence" value="ECO:0007669"/>
    <property type="project" value="TreeGrafter"/>
</dbReference>
<dbReference type="EMBL" id="UYJE01005651">
    <property type="protein sequence ID" value="VDI39106.1"/>
    <property type="molecule type" value="Genomic_DNA"/>
</dbReference>
<keyword evidence="4 8" id="KW-0812">Transmembrane</keyword>
<keyword evidence="6 8" id="KW-0472">Membrane</keyword>
<keyword evidence="5 8" id="KW-1133">Transmembrane helix</keyword>
<evidence type="ECO:0000256" key="6">
    <source>
        <dbReference type="ARBA" id="ARBA00023136"/>
    </source>
</evidence>
<dbReference type="GO" id="GO:0043252">
    <property type="term" value="P:sodium-independent organic anion transport"/>
    <property type="evidence" value="ECO:0007669"/>
    <property type="project" value="TreeGrafter"/>
</dbReference>
<evidence type="ECO:0000256" key="1">
    <source>
        <dbReference type="ARBA" id="ARBA00004651"/>
    </source>
</evidence>
<organism evidence="11 12">
    <name type="scientific">Mytilus galloprovincialis</name>
    <name type="common">Mediterranean mussel</name>
    <dbReference type="NCBI Taxonomy" id="29158"/>
    <lineage>
        <taxon>Eukaryota</taxon>
        <taxon>Metazoa</taxon>
        <taxon>Spiralia</taxon>
        <taxon>Lophotrochozoa</taxon>
        <taxon>Mollusca</taxon>
        <taxon>Bivalvia</taxon>
        <taxon>Autobranchia</taxon>
        <taxon>Pteriomorphia</taxon>
        <taxon>Mytilida</taxon>
        <taxon>Mytiloidea</taxon>
        <taxon>Mytilidae</taxon>
        <taxon>Mytilinae</taxon>
        <taxon>Mytilus</taxon>
    </lineage>
</organism>
<feature type="transmembrane region" description="Helical" evidence="8">
    <location>
        <begin position="147"/>
        <end position="170"/>
    </location>
</feature>
<feature type="transmembrane region" description="Helical" evidence="8">
    <location>
        <begin position="291"/>
        <end position="313"/>
    </location>
</feature>
<dbReference type="PANTHER" id="PTHR11388:SF100">
    <property type="entry name" value="SOLUTE CARRIER ORGANIC ANION TRANSPORTER FAMILY MEMBER 4A1"/>
    <property type="match status" value="1"/>
</dbReference>
<feature type="transmembrane region" description="Helical" evidence="8">
    <location>
        <begin position="538"/>
        <end position="556"/>
    </location>
</feature>
<gene>
    <name evidence="11" type="ORF">MGAL_10B017874</name>
</gene>
<comment type="subcellular location">
    <subcellularLocation>
        <location evidence="1 8">Cell membrane</location>
        <topology evidence="1 8">Multi-pass membrane protein</topology>
    </subcellularLocation>
</comment>
<evidence type="ECO:0000256" key="8">
    <source>
        <dbReference type="RuleBase" id="RU362056"/>
    </source>
</evidence>
<evidence type="ECO:0000256" key="9">
    <source>
        <dbReference type="SAM" id="MobiDB-lite"/>
    </source>
</evidence>
<dbReference type="SUPFAM" id="SSF103473">
    <property type="entry name" value="MFS general substrate transporter"/>
    <property type="match status" value="1"/>
</dbReference>
<keyword evidence="7" id="KW-1015">Disulfide bond</keyword>
<feature type="transmembrane region" description="Helical" evidence="8">
    <location>
        <begin position="81"/>
        <end position="101"/>
    </location>
</feature>
<protein>
    <recommendedName>
        <fullName evidence="8">Solute carrier organic anion transporter family member</fullName>
    </recommendedName>
</protein>
<dbReference type="SUPFAM" id="SSF100895">
    <property type="entry name" value="Kazal-type serine protease inhibitors"/>
    <property type="match status" value="1"/>
</dbReference>
<comment type="caution">
    <text evidence="11">The sequence shown here is derived from an EMBL/GenBank/DDBJ whole genome shotgun (WGS) entry which is preliminary data.</text>
</comment>
<feature type="compositionally biased region" description="Polar residues" evidence="9">
    <location>
        <begin position="36"/>
        <end position="47"/>
    </location>
</feature>
<feature type="domain" description="Kazal-like" evidence="10">
    <location>
        <begin position="463"/>
        <end position="512"/>
    </location>
</feature>
<dbReference type="PROSITE" id="PS51465">
    <property type="entry name" value="KAZAL_2"/>
    <property type="match status" value="1"/>
</dbReference>
<feature type="transmembrane region" description="Helical" evidence="8">
    <location>
        <begin position="121"/>
        <end position="140"/>
    </location>
</feature>
<dbReference type="GO" id="GO:0016323">
    <property type="term" value="C:basolateral plasma membrane"/>
    <property type="evidence" value="ECO:0007669"/>
    <property type="project" value="TreeGrafter"/>
</dbReference>
<feature type="transmembrane region" description="Helical" evidence="8">
    <location>
        <begin position="390"/>
        <end position="414"/>
    </location>
</feature>
<evidence type="ECO:0000259" key="10">
    <source>
        <dbReference type="PROSITE" id="PS51465"/>
    </source>
</evidence>
<evidence type="ECO:0000256" key="3">
    <source>
        <dbReference type="ARBA" id="ARBA00022475"/>
    </source>
</evidence>
<comment type="similarity">
    <text evidence="2 8">Belongs to the organo anion transporter (TC 2.A.60) family.</text>
</comment>
<evidence type="ECO:0000313" key="12">
    <source>
        <dbReference type="Proteomes" id="UP000596742"/>
    </source>
</evidence>
<keyword evidence="3" id="KW-1003">Cell membrane</keyword>
<feature type="transmembrane region" description="Helical" evidence="8">
    <location>
        <begin position="238"/>
        <end position="258"/>
    </location>
</feature>
<feature type="transmembrane region" description="Helical" evidence="8">
    <location>
        <begin position="203"/>
        <end position="226"/>
    </location>
</feature>
<evidence type="ECO:0000313" key="11">
    <source>
        <dbReference type="EMBL" id="VDI39106.1"/>
    </source>
</evidence>
<keyword evidence="12" id="KW-1185">Reference proteome</keyword>
<feature type="transmembrane region" description="Helical" evidence="8">
    <location>
        <begin position="352"/>
        <end position="378"/>
    </location>
</feature>
<dbReference type="InterPro" id="IPR036058">
    <property type="entry name" value="Kazal_dom_sf"/>
</dbReference>
<keyword evidence="8" id="KW-0406">Ion transport</keyword>
<dbReference type="InterPro" id="IPR002350">
    <property type="entry name" value="Kazal_dom"/>
</dbReference>
<feature type="region of interest" description="Disordered" evidence="9">
    <location>
        <begin position="26"/>
        <end position="51"/>
    </location>
</feature>
<evidence type="ECO:0000256" key="7">
    <source>
        <dbReference type="ARBA" id="ARBA00023157"/>
    </source>
</evidence>
<evidence type="ECO:0000256" key="4">
    <source>
        <dbReference type="ARBA" id="ARBA00022692"/>
    </source>
</evidence>
<feature type="non-terminal residue" evidence="11">
    <location>
        <position position="708"/>
    </location>
</feature>
<name>A0A8B6ESC2_MYTGA</name>
<feature type="transmembrane region" description="Helical" evidence="8">
    <location>
        <begin position="421"/>
        <end position="441"/>
    </location>
</feature>
<dbReference type="OrthoDB" id="5062115at2759"/>
<dbReference type="Proteomes" id="UP000596742">
    <property type="component" value="Unassembled WGS sequence"/>
</dbReference>
<dbReference type="PANTHER" id="PTHR11388">
    <property type="entry name" value="ORGANIC ANION TRANSPORTER"/>
    <property type="match status" value="1"/>
</dbReference>
<dbReference type="InterPro" id="IPR004156">
    <property type="entry name" value="OATP"/>
</dbReference>
<proteinExistence type="inferred from homology"/>
<dbReference type="NCBIfam" id="TIGR00805">
    <property type="entry name" value="oat"/>
    <property type="match status" value="1"/>
</dbReference>
<dbReference type="Gene3D" id="1.20.1250.20">
    <property type="entry name" value="MFS general substrate transporter like domains"/>
    <property type="match status" value="1"/>
</dbReference>
<dbReference type="AlphaFoldDB" id="A0A8B6ESC2"/>
<sequence>SNGIENKAFESGVGCNDVTVEVKTDMNKKNGIPSHDNGTLSSYTSKSENMKSDKDDISEDLAWGYGPFKPRCFQVFNKMHFYILFVSIMCFIEGFAVNGIANSAIPSLERQFKLPSTKSALIPSSMDIGSLIVVLFVTFIGGRYNKAAIVAGGTVVMALGSFVFLIPHFIDQYSYVEYATEYTYNCSAGSSWSSECDPVGESYLAIFMIANMLHGVGFTTMFTLGSAYIDDNEDNAKAALHIGLTFSASAIGTAVGFLSGGEISQNYYVEFDRVDTSSIGITYIDPRWVGAWWLGFAISIVAFAIIAVPLFGFPKRLPGVDKRTVEKEGENSFMSNVKKFFVVLIKQIKNPIFMMVTFAGAANTLAVSGVGSFAYKFLMEQYNLDYKTAGYLLAGMISIGVVGTFGGGVIIRIFNLELRGMLRLAFVSCLISSLMGISFIAGCPDVKLAGLEVPYHTNPDMANGYSDACQKPCKCQYETFTPVCGIDNVVYYSPCHAGCTDVAGMGVWGNCSCIAQNLNASQADAGAFYGRCDDNCDALYYVAPCLFLAIIFVLISTTPNSMCIMRVVDEDVKPFALGVEWVFIRLLGTIPGPLLVGWVLDNACLIFLDGTCGNKGNCLLYSHDDMASEIPRVCTAANSGTDPRRTISSQIVDILRVFTVDKSGEDTSTIYKKSKNKMDKVTAIFFYQPSNQKTLDESNMNQLKTLEE</sequence>
<evidence type="ECO:0000256" key="5">
    <source>
        <dbReference type="ARBA" id="ARBA00022989"/>
    </source>
</evidence>
<dbReference type="InterPro" id="IPR036259">
    <property type="entry name" value="MFS_trans_sf"/>
</dbReference>
<dbReference type="Pfam" id="PF03137">
    <property type="entry name" value="OATP"/>
    <property type="match status" value="1"/>
</dbReference>
<dbReference type="GO" id="GO:0006811">
    <property type="term" value="P:monoatomic ion transport"/>
    <property type="evidence" value="ECO:0007669"/>
    <property type="project" value="UniProtKB-KW"/>
</dbReference>
<comment type="caution">
    <text evidence="8">Lacks conserved residue(s) required for the propagation of feature annotation.</text>
</comment>
<evidence type="ECO:0000256" key="2">
    <source>
        <dbReference type="ARBA" id="ARBA00009657"/>
    </source>
</evidence>
<keyword evidence="8" id="KW-0813">Transport</keyword>
<dbReference type="Pfam" id="PF07648">
    <property type="entry name" value="Kazal_2"/>
    <property type="match status" value="1"/>
</dbReference>
<accession>A0A8B6ESC2</accession>
<reference evidence="11" key="1">
    <citation type="submission" date="2018-11" db="EMBL/GenBank/DDBJ databases">
        <authorList>
            <person name="Alioto T."/>
            <person name="Alioto T."/>
        </authorList>
    </citation>
    <scope>NUCLEOTIDE SEQUENCE</scope>
</reference>